<keyword evidence="4" id="KW-1185">Reference proteome</keyword>
<keyword evidence="2" id="KW-0472">Membrane</keyword>
<feature type="region of interest" description="Disordered" evidence="1">
    <location>
        <begin position="672"/>
        <end position="694"/>
    </location>
</feature>
<feature type="transmembrane region" description="Helical" evidence="2">
    <location>
        <begin position="67"/>
        <end position="88"/>
    </location>
</feature>
<keyword evidence="2" id="KW-1133">Transmembrane helix</keyword>
<feature type="transmembrane region" description="Helical" evidence="2">
    <location>
        <begin position="40"/>
        <end position="60"/>
    </location>
</feature>
<reference evidence="3 4" key="1">
    <citation type="submission" date="2019-01" db="EMBL/GenBank/DDBJ databases">
        <title>Nocardioides guangzhouensis sp. nov., an actinobacterium isolated from soil.</title>
        <authorList>
            <person name="Fu Y."/>
            <person name="Cai Y."/>
            <person name="Lin Z."/>
            <person name="Chen P."/>
        </authorList>
    </citation>
    <scope>NUCLEOTIDE SEQUENCE [LARGE SCALE GENOMIC DNA]</scope>
    <source>
        <strain evidence="3 4">130</strain>
    </source>
</reference>
<dbReference type="InterPro" id="IPR029016">
    <property type="entry name" value="GAF-like_dom_sf"/>
</dbReference>
<keyword evidence="2" id="KW-0812">Transmembrane</keyword>
<dbReference type="AlphaFoldDB" id="A0A4Q4ZEQ2"/>
<evidence type="ECO:0000256" key="1">
    <source>
        <dbReference type="SAM" id="MobiDB-lite"/>
    </source>
</evidence>
<sequence length="694" mass="72518">MLVRIAWAGAVVAAVLVGIDVVVAAQAVPLLSETGVAIHGFPFVHGACLGSSLMGALIVSRYERHPIGWLLAAIGFLTSVSVLTEAWAYWVLEEDGPGSHALGSASAWVSQLVGGQISIALLAFMYLLSPDGRFLSRRWRHVALVPGVGAVLCLGTLLTVNPTDFDLVNADDRVGPVRVVVASIGFMLISIGVVLSLVSMVRRLRGSAGEERQQLRLIALSAALAAAGLVNLFVGQALNGGHQTWYTGVPLYVAFFLMPILFAVAVLRYRLYDLDVIINRTVVVVVGTAFAAVGYTTLVVVTGLQVEGRTGGFWLSLLATALVALAFQPLRRSVVRLADRAAYGDRAQPYEALADFSRRLSEAPDPDDLLPAVAEAAARAVSARGARATLDVPGSAPATGTWGWWGQDHEEEPDHVVPVRTEGRELGRIAVALPRGRSLRPSDLRLLGALADQTAVAFRNTSLASALADRVTELAGTTRDLAGSRLRLIEADDAARRTLEAAIARDVLPFLVALPAEIGRARQAVADGADPGLDRLVDGTNEALEQLRELTRGVFPSQLARSGLEPALRSLLARSANATEFNVDGAGGRRHPPRVEAAVYFCCAEAVHGGAGPVAVDLADAGDDLVLRITGPLADIDLQAVTDRVEAVGGSLSVGAQLLVLTVPVGDAGRGGDAGPESALVGGAGAEGVRPGVG</sequence>
<organism evidence="3 4">
    <name type="scientific">Nocardioides guangzhouensis</name>
    <dbReference type="NCBI Taxonomy" id="2497878"/>
    <lineage>
        <taxon>Bacteria</taxon>
        <taxon>Bacillati</taxon>
        <taxon>Actinomycetota</taxon>
        <taxon>Actinomycetes</taxon>
        <taxon>Propionibacteriales</taxon>
        <taxon>Nocardioidaceae</taxon>
        <taxon>Nocardioides</taxon>
    </lineage>
</organism>
<proteinExistence type="predicted"/>
<feature type="transmembrane region" description="Helical" evidence="2">
    <location>
        <begin position="218"/>
        <end position="238"/>
    </location>
</feature>
<feature type="transmembrane region" description="Helical" evidence="2">
    <location>
        <begin position="180"/>
        <end position="198"/>
    </location>
</feature>
<feature type="transmembrane region" description="Helical" evidence="2">
    <location>
        <begin position="141"/>
        <end position="160"/>
    </location>
</feature>
<dbReference type="EMBL" id="SDKM01000015">
    <property type="protein sequence ID" value="RYP85714.1"/>
    <property type="molecule type" value="Genomic_DNA"/>
</dbReference>
<feature type="transmembrane region" description="Helical" evidence="2">
    <location>
        <begin position="108"/>
        <end position="129"/>
    </location>
</feature>
<dbReference type="SUPFAM" id="SSF55781">
    <property type="entry name" value="GAF domain-like"/>
    <property type="match status" value="1"/>
</dbReference>
<feature type="compositionally biased region" description="Gly residues" evidence="1">
    <location>
        <begin position="682"/>
        <end position="694"/>
    </location>
</feature>
<dbReference type="Gene3D" id="3.30.450.40">
    <property type="match status" value="1"/>
</dbReference>
<evidence type="ECO:0000313" key="4">
    <source>
        <dbReference type="Proteomes" id="UP000295198"/>
    </source>
</evidence>
<gene>
    <name evidence="3" type="ORF">EKO23_11990</name>
</gene>
<dbReference type="Proteomes" id="UP000295198">
    <property type="component" value="Unassembled WGS sequence"/>
</dbReference>
<evidence type="ECO:0000313" key="3">
    <source>
        <dbReference type="EMBL" id="RYP85714.1"/>
    </source>
</evidence>
<name>A0A4Q4ZEQ2_9ACTN</name>
<dbReference type="RefSeq" id="WP_134717532.1">
    <property type="nucleotide sequence ID" value="NZ_SDKM01000015.1"/>
</dbReference>
<dbReference type="OrthoDB" id="3766454at2"/>
<evidence type="ECO:0000256" key="2">
    <source>
        <dbReference type="SAM" id="Phobius"/>
    </source>
</evidence>
<protein>
    <submittedName>
        <fullName evidence="3">Uncharacterized protein</fullName>
    </submittedName>
</protein>
<comment type="caution">
    <text evidence="3">The sequence shown here is derived from an EMBL/GenBank/DDBJ whole genome shotgun (WGS) entry which is preliminary data.</text>
</comment>
<feature type="transmembrane region" description="Helical" evidence="2">
    <location>
        <begin position="281"/>
        <end position="306"/>
    </location>
</feature>
<feature type="transmembrane region" description="Helical" evidence="2">
    <location>
        <begin position="250"/>
        <end position="269"/>
    </location>
</feature>
<accession>A0A4Q4ZEQ2</accession>